<comment type="similarity">
    <text evidence="6">Belongs to the globin family.</text>
</comment>
<dbReference type="GO" id="GO:0019825">
    <property type="term" value="F:oxygen binding"/>
    <property type="evidence" value="ECO:0007669"/>
    <property type="project" value="InterPro"/>
</dbReference>
<dbReference type="AlphaFoldDB" id="A0A0A9XWX4"/>
<keyword evidence="4" id="KW-0479">Metal-binding</keyword>
<reference evidence="8" key="2">
    <citation type="submission" date="2014-07" db="EMBL/GenBank/DDBJ databases">
        <authorList>
            <person name="Hull J."/>
        </authorList>
    </citation>
    <scope>NUCLEOTIDE SEQUENCE</scope>
</reference>
<dbReference type="InterPro" id="IPR050532">
    <property type="entry name" value="Globin-like_OT"/>
</dbReference>
<gene>
    <name evidence="8" type="primary">GLB_0</name>
    <name evidence="8" type="ORF">CM83_43328</name>
</gene>
<dbReference type="CDD" id="cd01040">
    <property type="entry name" value="Mb-like"/>
    <property type="match status" value="1"/>
</dbReference>
<evidence type="ECO:0000313" key="8">
    <source>
        <dbReference type="EMBL" id="JAG21765.1"/>
    </source>
</evidence>
<dbReference type="PANTHER" id="PTHR46458">
    <property type="entry name" value="BLR2807 PROTEIN"/>
    <property type="match status" value="1"/>
</dbReference>
<dbReference type="InterPro" id="IPR044399">
    <property type="entry name" value="Mb-like_M"/>
</dbReference>
<evidence type="ECO:0000256" key="1">
    <source>
        <dbReference type="ARBA" id="ARBA00022448"/>
    </source>
</evidence>
<proteinExistence type="inferred from homology"/>
<dbReference type="GO" id="GO:0020037">
    <property type="term" value="F:heme binding"/>
    <property type="evidence" value="ECO:0007669"/>
    <property type="project" value="InterPro"/>
</dbReference>
<dbReference type="SUPFAM" id="SSF46458">
    <property type="entry name" value="Globin-like"/>
    <property type="match status" value="1"/>
</dbReference>
<protein>
    <submittedName>
        <fullName evidence="8">Globin</fullName>
    </submittedName>
</protein>
<dbReference type="InterPro" id="IPR009050">
    <property type="entry name" value="Globin-like_sf"/>
</dbReference>
<sequence>MFGSRLRISSSPLFVSIRRIAFFNKATPEQVAMVKKAFDPLSVDAPGVGKVFFERLFELYPGSQKYFQHLGSTDEELFANPVFQHHCTKVILSVGTMIDNLHSNNRRKNKELFEKLATIHAKRKVSAQQTPYIKHTLMDILHLEPHSAMEKAWINVIDTLFTEYNEKIEAITGKSKDL</sequence>
<dbReference type="InterPro" id="IPR012292">
    <property type="entry name" value="Globin/Proto"/>
</dbReference>
<keyword evidence="5" id="KW-0408">Iron</keyword>
<accession>A0A0A9XWX4</accession>
<keyword evidence="2 6" id="KW-0349">Heme</keyword>
<dbReference type="GO" id="GO:0005344">
    <property type="term" value="F:oxygen carrier activity"/>
    <property type="evidence" value="ECO:0007669"/>
    <property type="project" value="UniProtKB-KW"/>
</dbReference>
<dbReference type="EMBL" id="GBHO01021839">
    <property type="protein sequence ID" value="JAG21765.1"/>
    <property type="molecule type" value="Transcribed_RNA"/>
</dbReference>
<keyword evidence="1 6" id="KW-0813">Transport</keyword>
<keyword evidence="3 6" id="KW-0561">Oxygen transport</keyword>
<dbReference type="PANTHER" id="PTHR46458:SF1">
    <property type="entry name" value="GEO09476P1"/>
    <property type="match status" value="1"/>
</dbReference>
<dbReference type="GO" id="GO:0046872">
    <property type="term" value="F:metal ion binding"/>
    <property type="evidence" value="ECO:0007669"/>
    <property type="project" value="UniProtKB-KW"/>
</dbReference>
<dbReference type="PROSITE" id="PS01033">
    <property type="entry name" value="GLOBIN"/>
    <property type="match status" value="1"/>
</dbReference>
<evidence type="ECO:0000256" key="2">
    <source>
        <dbReference type="ARBA" id="ARBA00022617"/>
    </source>
</evidence>
<dbReference type="Pfam" id="PF00042">
    <property type="entry name" value="Globin"/>
    <property type="match status" value="1"/>
</dbReference>
<dbReference type="Gene3D" id="1.10.490.10">
    <property type="entry name" value="Globins"/>
    <property type="match status" value="1"/>
</dbReference>
<dbReference type="InterPro" id="IPR000971">
    <property type="entry name" value="Globin"/>
</dbReference>
<evidence type="ECO:0000256" key="4">
    <source>
        <dbReference type="ARBA" id="ARBA00022723"/>
    </source>
</evidence>
<evidence type="ECO:0000256" key="5">
    <source>
        <dbReference type="ARBA" id="ARBA00023004"/>
    </source>
</evidence>
<evidence type="ECO:0000259" key="7">
    <source>
        <dbReference type="PROSITE" id="PS01033"/>
    </source>
</evidence>
<name>A0A0A9XWX4_LYGHE</name>
<evidence type="ECO:0000256" key="6">
    <source>
        <dbReference type="RuleBase" id="RU000356"/>
    </source>
</evidence>
<organism evidence="8">
    <name type="scientific">Lygus hesperus</name>
    <name type="common">Western plant bug</name>
    <dbReference type="NCBI Taxonomy" id="30085"/>
    <lineage>
        <taxon>Eukaryota</taxon>
        <taxon>Metazoa</taxon>
        <taxon>Ecdysozoa</taxon>
        <taxon>Arthropoda</taxon>
        <taxon>Hexapoda</taxon>
        <taxon>Insecta</taxon>
        <taxon>Pterygota</taxon>
        <taxon>Neoptera</taxon>
        <taxon>Paraneoptera</taxon>
        <taxon>Hemiptera</taxon>
        <taxon>Heteroptera</taxon>
        <taxon>Panheteroptera</taxon>
        <taxon>Cimicomorpha</taxon>
        <taxon>Miridae</taxon>
        <taxon>Mirini</taxon>
        <taxon>Lygus</taxon>
    </lineage>
</organism>
<evidence type="ECO:0000256" key="3">
    <source>
        <dbReference type="ARBA" id="ARBA00022621"/>
    </source>
</evidence>
<feature type="domain" description="Globin" evidence="7">
    <location>
        <begin position="25"/>
        <end position="165"/>
    </location>
</feature>
<reference evidence="8" key="1">
    <citation type="journal article" date="2014" name="PLoS ONE">
        <title>Transcriptome-Based Identification of ABC Transporters in the Western Tarnished Plant Bug Lygus hesperus.</title>
        <authorList>
            <person name="Hull J.J."/>
            <person name="Chaney K."/>
            <person name="Geib S.M."/>
            <person name="Fabrick J.A."/>
            <person name="Brent C.S."/>
            <person name="Walsh D."/>
            <person name="Lavine L.C."/>
        </authorList>
    </citation>
    <scope>NUCLEOTIDE SEQUENCE</scope>
</reference>